<dbReference type="PROSITE" id="PS51208">
    <property type="entry name" value="AUTOTRANSPORTER"/>
    <property type="match status" value="1"/>
</dbReference>
<evidence type="ECO:0000256" key="5">
    <source>
        <dbReference type="SAM" id="SignalP"/>
    </source>
</evidence>
<dbReference type="PANTHER" id="PTHR45648">
    <property type="entry name" value="GDSL LIPASE/ACYLHYDROLASE FAMILY PROTEIN (AFU_ORTHOLOGUE AFUA_4G14700)"/>
    <property type="match status" value="1"/>
</dbReference>
<dbReference type="Pfam" id="PF00657">
    <property type="entry name" value="Lipase_GDSL"/>
    <property type="match status" value="1"/>
</dbReference>
<dbReference type="PIRSF" id="PIRSF037375">
    <property type="entry name" value="Autotrns_EstA"/>
    <property type="match status" value="1"/>
</dbReference>
<dbReference type="SMART" id="SM00869">
    <property type="entry name" value="Autotransporter"/>
    <property type="match status" value="1"/>
</dbReference>
<dbReference type="Gene3D" id="2.40.128.130">
    <property type="entry name" value="Autotransporter beta-domain"/>
    <property type="match status" value="1"/>
</dbReference>
<dbReference type="CDD" id="cd01847">
    <property type="entry name" value="Triacylglycerol_lipase_like"/>
    <property type="match status" value="1"/>
</dbReference>
<dbReference type="Gene3D" id="3.40.50.1110">
    <property type="entry name" value="SGNH hydrolase"/>
    <property type="match status" value="1"/>
</dbReference>
<evidence type="ECO:0000256" key="3">
    <source>
        <dbReference type="ARBA" id="ARBA00022801"/>
    </source>
</evidence>
<dbReference type="InterPro" id="IPR036709">
    <property type="entry name" value="Autotransporte_beta_dom_sf"/>
</dbReference>
<dbReference type="EMBL" id="VTRV01000052">
    <property type="protein sequence ID" value="TZF90114.1"/>
    <property type="molecule type" value="Genomic_DNA"/>
</dbReference>
<dbReference type="Proteomes" id="UP000323164">
    <property type="component" value="Unassembled WGS sequence"/>
</dbReference>
<feature type="chain" id="PRO_5023087505" evidence="5">
    <location>
        <begin position="22"/>
        <end position="613"/>
    </location>
</feature>
<comment type="similarity">
    <text evidence="1">Belongs to the 'GDSL' lipolytic enzyme family.</text>
</comment>
<accession>A0A5D8ZBQ7</accession>
<evidence type="ECO:0000256" key="4">
    <source>
        <dbReference type="PIRSR" id="PIRSR037375-1"/>
    </source>
</evidence>
<dbReference type="InterPro" id="IPR017186">
    <property type="entry name" value="Lipase_autotranspt_EstA"/>
</dbReference>
<dbReference type="InterPro" id="IPR036514">
    <property type="entry name" value="SGNH_hydro_sf"/>
</dbReference>
<feature type="domain" description="Autotransporter" evidence="6">
    <location>
        <begin position="340"/>
        <end position="613"/>
    </location>
</feature>
<dbReference type="PANTHER" id="PTHR45648:SF22">
    <property type="entry name" value="GDSL LIPASE_ACYLHYDROLASE FAMILY PROTEIN (AFU_ORTHOLOGUE AFUA_4G14700)"/>
    <property type="match status" value="1"/>
</dbReference>
<dbReference type="InterPro" id="IPR001087">
    <property type="entry name" value="GDSL"/>
</dbReference>
<feature type="active site" evidence="4">
    <location>
        <position position="289"/>
    </location>
</feature>
<evidence type="ECO:0000313" key="7">
    <source>
        <dbReference type="EMBL" id="TZF90114.1"/>
    </source>
</evidence>
<keyword evidence="3" id="KW-0378">Hydrolase</keyword>
<sequence>MKPVRTALAAALALAAMPAFAQTYSQTIFFGDSLTDTGAFRPALIQAAGPSAAIAGRFTTNPGLIWAEYLADFYGTSANPYYGANSTVQNPAGTDFAVGGARVGVTNPSPFGAVPSLQTQVNAYLANNGGRADSNALYTVWGGANDLFAATPTTANAIVAGAVTSEIGIVKQLTAAGARYIIVPTLPDLGATPASRAQGPAVVAQSSALSNSYNNALFGGLASAGVRVIPLDTFHLLNEVIANPSQFGITNVTGTACQPQITASSLTCNPTTYVNPSAPYTYLFADGVHPSLAGHEILGDYAISILEAPRQVQLLTHTTSVINRARAEVVGGEAMARSMADGEGMRWWANARGDFQRYGNGDMYDGAGPSLTAGVDWKSGSLVYGGFAGFGRSSFDWGKRTGSFDQRDATLGGYMGWRSGAAWVDGQLSYSRTNYNLDRRVELGRAERIHHGDTSGNVLTLGAEGGWEFGAGAFKHGPVIGVLSQRIKVDGFAEDQATLSTSLAYPDQSFDSLIGKVGWQAHVDGGAVSPYARLTVDREFQNQADEAFARSQSLSTTGDYAVPGVQFDDTYATLQFGARTKVYGLNADVGASLTQMQKGGNDATVYLTVGSGF</sequence>
<protein>
    <submittedName>
        <fullName evidence="7">Autotransporter domain-containing protein</fullName>
    </submittedName>
</protein>
<evidence type="ECO:0000313" key="8">
    <source>
        <dbReference type="Proteomes" id="UP000323164"/>
    </source>
</evidence>
<dbReference type="OrthoDB" id="5292073at2"/>
<name>A0A5D8ZBQ7_9GAMM</name>
<dbReference type="InterPro" id="IPR005546">
    <property type="entry name" value="Autotransporte_beta"/>
</dbReference>
<feature type="active site" evidence="4">
    <location>
        <position position="286"/>
    </location>
</feature>
<dbReference type="AlphaFoldDB" id="A0A5D8ZBQ7"/>
<dbReference type="GO" id="GO:0016788">
    <property type="term" value="F:hydrolase activity, acting on ester bonds"/>
    <property type="evidence" value="ECO:0007669"/>
    <property type="project" value="InterPro"/>
</dbReference>
<dbReference type="InterPro" id="IPR051058">
    <property type="entry name" value="GDSL_Est/Lipase"/>
</dbReference>
<reference evidence="7 8" key="1">
    <citation type="submission" date="2019-08" db="EMBL/GenBank/DDBJ databases">
        <title>Draft genome sequence of Lysobacter sp. UKS-15.</title>
        <authorList>
            <person name="Im W.-T."/>
        </authorList>
    </citation>
    <scope>NUCLEOTIDE SEQUENCE [LARGE SCALE GENOMIC DNA]</scope>
    <source>
        <strain evidence="7 8">UKS-15</strain>
    </source>
</reference>
<keyword evidence="2 5" id="KW-0732">Signal</keyword>
<proteinExistence type="inferred from homology"/>
<feature type="active site" description="Nucleophile" evidence="4">
    <location>
        <position position="33"/>
    </location>
</feature>
<dbReference type="Pfam" id="PF03797">
    <property type="entry name" value="Autotransporter"/>
    <property type="match status" value="1"/>
</dbReference>
<evidence type="ECO:0000256" key="1">
    <source>
        <dbReference type="ARBA" id="ARBA00008668"/>
    </source>
</evidence>
<dbReference type="SUPFAM" id="SSF103515">
    <property type="entry name" value="Autotransporter"/>
    <property type="match status" value="1"/>
</dbReference>
<dbReference type="SUPFAM" id="SSF52266">
    <property type="entry name" value="SGNH hydrolase"/>
    <property type="match status" value="1"/>
</dbReference>
<evidence type="ECO:0000256" key="2">
    <source>
        <dbReference type="ARBA" id="ARBA00022729"/>
    </source>
</evidence>
<comment type="caution">
    <text evidence="7">The sequence shown here is derived from an EMBL/GenBank/DDBJ whole genome shotgun (WGS) entry which is preliminary data.</text>
</comment>
<organism evidence="7 8">
    <name type="scientific">Cognatilysobacter lacus</name>
    <dbReference type="NCBI Taxonomy" id="1643323"/>
    <lineage>
        <taxon>Bacteria</taxon>
        <taxon>Pseudomonadati</taxon>
        <taxon>Pseudomonadota</taxon>
        <taxon>Gammaproteobacteria</taxon>
        <taxon>Lysobacterales</taxon>
        <taxon>Lysobacteraceae</taxon>
        <taxon>Cognatilysobacter</taxon>
    </lineage>
</organism>
<feature type="signal peptide" evidence="5">
    <location>
        <begin position="1"/>
        <end position="21"/>
    </location>
</feature>
<keyword evidence="8" id="KW-1185">Reference proteome</keyword>
<evidence type="ECO:0000259" key="6">
    <source>
        <dbReference type="PROSITE" id="PS51208"/>
    </source>
</evidence>
<gene>
    <name evidence="7" type="ORF">FW784_06595</name>
</gene>